<dbReference type="EMBL" id="CP004120">
    <property type="protein sequence ID" value="AGT44691.1"/>
    <property type="molecule type" value="Genomic_DNA"/>
</dbReference>
<dbReference type="PATRIC" id="fig|1291379.3.peg.2189"/>
<sequence>MQEAGEGFTNLYFRNKNFPCTFPPFFAILQADEIYDFSY</sequence>
<evidence type="ECO:0000313" key="2">
    <source>
        <dbReference type="Proteomes" id="UP000015620"/>
    </source>
</evidence>
<proteinExistence type="predicted"/>
<reference evidence="1 2" key="1">
    <citation type="journal article" date="2013" name="PLoS ONE">
        <title>Genome-Wide Relatedness of Treponema pedis, from Gingiva and Necrotic Skin Lesions of Pigs, with the Human Oral Pathogen Treponema denticola.</title>
        <authorList>
            <person name="Svartstrom O."/>
            <person name="Mushtaq M."/>
            <person name="Pringle M."/>
            <person name="Segerman B."/>
        </authorList>
    </citation>
    <scope>NUCLEOTIDE SEQUENCE [LARGE SCALE GENOMIC DNA]</scope>
    <source>
        <strain evidence="1">T A4</strain>
    </source>
</reference>
<protein>
    <submittedName>
        <fullName evidence="1">Uncharacterized protein</fullName>
    </submittedName>
</protein>
<dbReference type="Proteomes" id="UP000015620">
    <property type="component" value="Chromosome"/>
</dbReference>
<dbReference type="AlphaFoldDB" id="S6A4R3"/>
<dbReference type="KEGG" id="tped:TPE_2217"/>
<accession>S6A4R3</accession>
<dbReference type="HOGENOM" id="CLU_3318692_0_0_12"/>
<organism evidence="1 2">
    <name type="scientific">Treponema pedis str. T A4</name>
    <dbReference type="NCBI Taxonomy" id="1291379"/>
    <lineage>
        <taxon>Bacteria</taxon>
        <taxon>Pseudomonadati</taxon>
        <taxon>Spirochaetota</taxon>
        <taxon>Spirochaetia</taxon>
        <taxon>Spirochaetales</taxon>
        <taxon>Treponemataceae</taxon>
        <taxon>Treponema</taxon>
    </lineage>
</organism>
<gene>
    <name evidence="1" type="ORF">TPE_2217</name>
</gene>
<name>S6A4R3_9SPIR</name>
<dbReference type="STRING" id="1291379.TPE_2217"/>
<evidence type="ECO:0000313" key="1">
    <source>
        <dbReference type="EMBL" id="AGT44691.1"/>
    </source>
</evidence>
<keyword evidence="2" id="KW-1185">Reference proteome</keyword>